<dbReference type="PANTHER" id="PTHR30212:SF2">
    <property type="entry name" value="PROTEIN YIIM"/>
    <property type="match status" value="1"/>
</dbReference>
<dbReference type="InterPro" id="IPR052353">
    <property type="entry name" value="Benzoxazolinone_Detox_Enz"/>
</dbReference>
<dbReference type="Pfam" id="PF03473">
    <property type="entry name" value="MOSC"/>
    <property type="match status" value="1"/>
</dbReference>
<dbReference type="PANTHER" id="PTHR30212">
    <property type="entry name" value="PROTEIN YIIM"/>
    <property type="match status" value="1"/>
</dbReference>
<dbReference type="EMBL" id="OBMI01000001">
    <property type="protein sequence ID" value="SOB79790.1"/>
    <property type="molecule type" value="Genomic_DNA"/>
</dbReference>
<dbReference type="PROSITE" id="PS51340">
    <property type="entry name" value="MOSC"/>
    <property type="match status" value="1"/>
</dbReference>
<feature type="domain" description="MOSC" evidence="1">
    <location>
        <begin position="28"/>
        <end position="165"/>
    </location>
</feature>
<gene>
    <name evidence="2" type="ORF">SAMN06297144_0732</name>
</gene>
<keyword evidence="3" id="KW-1185">Reference proteome</keyword>
<dbReference type="InterPro" id="IPR011037">
    <property type="entry name" value="Pyrv_Knase-like_insert_dom_sf"/>
</dbReference>
<dbReference type="SUPFAM" id="SSF50800">
    <property type="entry name" value="PK beta-barrel domain-like"/>
    <property type="match status" value="1"/>
</dbReference>
<dbReference type="GO" id="GO:0030170">
    <property type="term" value="F:pyridoxal phosphate binding"/>
    <property type="evidence" value="ECO:0007669"/>
    <property type="project" value="InterPro"/>
</dbReference>
<organism evidence="2 3">
    <name type="scientific">Sphingomonas guangdongensis</name>
    <dbReference type="NCBI Taxonomy" id="1141890"/>
    <lineage>
        <taxon>Bacteria</taxon>
        <taxon>Pseudomonadati</taxon>
        <taxon>Pseudomonadota</taxon>
        <taxon>Alphaproteobacteria</taxon>
        <taxon>Sphingomonadales</taxon>
        <taxon>Sphingomonadaceae</taxon>
        <taxon>Sphingomonas</taxon>
    </lineage>
</organism>
<protein>
    <submittedName>
        <fullName evidence="2">MOSC domain-containing protein YiiM</fullName>
    </submittedName>
</protein>
<sequence>MSARLLAVYVGGVAALGPEKVPSAFVKSPVAGSVTVDLLGLAGDAQADLSVHGGPDKAVYGYPADRYAGWQAQFPALADALVPGALGENLAITGLVEDDLCVGDVHAVGTALLQVCQPRQPCFKLALKLGEPRAGRHMVRSGWSGWYYRVLRPGIVAAGDPVTIKEHGTFPFPRLVEIINRGGARPDELDTLAAAEGVAERLRRNAARERVLGSSRPLG</sequence>
<dbReference type="GO" id="GO:0003824">
    <property type="term" value="F:catalytic activity"/>
    <property type="evidence" value="ECO:0007669"/>
    <property type="project" value="InterPro"/>
</dbReference>
<dbReference type="GO" id="GO:0030151">
    <property type="term" value="F:molybdenum ion binding"/>
    <property type="evidence" value="ECO:0007669"/>
    <property type="project" value="InterPro"/>
</dbReference>
<dbReference type="Proteomes" id="UP000219494">
    <property type="component" value="Unassembled WGS sequence"/>
</dbReference>
<evidence type="ECO:0000313" key="2">
    <source>
        <dbReference type="EMBL" id="SOB79790.1"/>
    </source>
</evidence>
<evidence type="ECO:0000313" key="3">
    <source>
        <dbReference type="Proteomes" id="UP000219494"/>
    </source>
</evidence>
<reference evidence="2 3" key="1">
    <citation type="submission" date="2017-07" db="EMBL/GenBank/DDBJ databases">
        <authorList>
            <person name="Sun Z.S."/>
            <person name="Albrecht U."/>
            <person name="Echele G."/>
            <person name="Lee C.C."/>
        </authorList>
    </citation>
    <scope>NUCLEOTIDE SEQUENCE [LARGE SCALE GENOMIC DNA]</scope>
    <source>
        <strain evidence="2 3">CGMCC 1.12672</strain>
    </source>
</reference>
<dbReference type="InterPro" id="IPR005302">
    <property type="entry name" value="MoCF_Sase_C"/>
</dbReference>
<dbReference type="Gene3D" id="2.40.33.20">
    <property type="entry name" value="PK beta-barrel domain-like"/>
    <property type="match status" value="1"/>
</dbReference>
<dbReference type="AlphaFoldDB" id="A0A285QCX3"/>
<proteinExistence type="predicted"/>
<name>A0A285QCX3_9SPHN</name>
<dbReference type="RefSeq" id="WP_218838852.1">
    <property type="nucleotide sequence ID" value="NZ_OBMI01000001.1"/>
</dbReference>
<accession>A0A285QCX3</accession>
<evidence type="ECO:0000259" key="1">
    <source>
        <dbReference type="PROSITE" id="PS51340"/>
    </source>
</evidence>